<evidence type="ECO:0000313" key="5">
    <source>
        <dbReference type="EMBL" id="COX63162.1"/>
    </source>
</evidence>
<evidence type="ECO:0000313" key="8">
    <source>
        <dbReference type="Proteomes" id="UP000048948"/>
    </source>
</evidence>
<organism evidence="4 6">
    <name type="scientific">Mycobacterium tuberculosis</name>
    <dbReference type="NCBI Taxonomy" id="1773"/>
    <lineage>
        <taxon>Bacteria</taxon>
        <taxon>Bacillati</taxon>
        <taxon>Actinomycetota</taxon>
        <taxon>Actinomycetes</taxon>
        <taxon>Mycobacteriales</taxon>
        <taxon>Mycobacteriaceae</taxon>
        <taxon>Mycobacterium</taxon>
        <taxon>Mycobacterium tuberculosis complex</taxon>
    </lineage>
</organism>
<evidence type="ECO:0000313" key="6">
    <source>
        <dbReference type="Proteomes" id="UP000038802"/>
    </source>
</evidence>
<reference evidence="4" key="2">
    <citation type="submission" date="2015-03" db="EMBL/GenBank/DDBJ databases">
        <authorList>
            <person name="Murphy D."/>
        </authorList>
    </citation>
    <scope>NUCLEOTIDE SEQUENCE [LARGE SCALE GENOMIC DNA]</scope>
    <source>
        <strain evidence="4">K00500041</strain>
    </source>
</reference>
<dbReference type="AlphaFoldDB" id="A0A0T9APL9"/>
<evidence type="ECO:0000313" key="9">
    <source>
        <dbReference type="Proteomes" id="UP000049023"/>
    </source>
</evidence>
<dbReference type="PATRIC" id="fig|1773.211.peg.3524"/>
<dbReference type="EMBL" id="CNGE01001788">
    <property type="protein sequence ID" value="CKU50261.1"/>
    <property type="molecule type" value="Genomic_DNA"/>
</dbReference>
<accession>A0A0T9APL9</accession>
<dbReference type="Proteomes" id="UP000038802">
    <property type="component" value="Unassembled WGS sequence"/>
</dbReference>
<protein>
    <submittedName>
        <fullName evidence="4">Uncharacterized protein</fullName>
    </submittedName>
</protein>
<dbReference type="EMBL" id="CHKL01001058">
    <property type="protein sequence ID" value="COX63162.1"/>
    <property type="molecule type" value="Genomic_DNA"/>
</dbReference>
<evidence type="ECO:0000313" key="4">
    <source>
        <dbReference type="EMBL" id="COX32141.1"/>
    </source>
</evidence>
<dbReference type="Proteomes" id="UP000049023">
    <property type="component" value="Unassembled WGS sequence"/>
</dbReference>
<proteinExistence type="predicted"/>
<dbReference type="EMBL" id="CSAE01001123">
    <property type="protein sequence ID" value="COX32141.1"/>
    <property type="molecule type" value="Genomic_DNA"/>
</dbReference>
<name>A0A0T9APL9_MYCTX</name>
<dbReference type="EMBL" id="CNFU01002334">
    <property type="protein sequence ID" value="CKU24114.1"/>
    <property type="molecule type" value="Genomic_DNA"/>
</dbReference>
<evidence type="ECO:0000256" key="1">
    <source>
        <dbReference type="SAM" id="MobiDB-lite"/>
    </source>
</evidence>
<evidence type="ECO:0000313" key="3">
    <source>
        <dbReference type="EMBL" id="CKU50261.1"/>
    </source>
</evidence>
<dbReference type="Proteomes" id="UP000048600">
    <property type="component" value="Unassembled WGS sequence"/>
</dbReference>
<sequence>MARSELPARVPLALVSALVSAARRASLARSVSQPVVGSAASAMSAA</sequence>
<feature type="region of interest" description="Disordered" evidence="1">
    <location>
        <begin position="27"/>
        <end position="46"/>
    </location>
</feature>
<gene>
    <name evidence="4" type="ORF">ERS007703_05075</name>
    <name evidence="5" type="ORF">ERS007741_04605</name>
    <name evidence="3" type="ORF">ERS027646_04827</name>
    <name evidence="2" type="ORF">ERS027661_04971</name>
</gene>
<reference evidence="6 7" key="1">
    <citation type="submission" date="2015-03" db="EMBL/GenBank/DDBJ databases">
        <authorList>
            <consortium name="Pathogen Informatics"/>
        </authorList>
    </citation>
    <scope>NUCLEOTIDE SEQUENCE [LARGE SCALE GENOMIC DNA]</scope>
    <source>
        <strain evidence="3 8">Bir 172</strain>
        <strain evidence="2 9">Bir 187</strain>
        <strain evidence="6">K00500041</strain>
        <strain evidence="5 7">P00601463</strain>
    </source>
</reference>
<evidence type="ECO:0000313" key="2">
    <source>
        <dbReference type="EMBL" id="CKU24114.1"/>
    </source>
</evidence>
<dbReference type="Proteomes" id="UP000048948">
    <property type="component" value="Unassembled WGS sequence"/>
</dbReference>
<evidence type="ECO:0000313" key="7">
    <source>
        <dbReference type="Proteomes" id="UP000048600"/>
    </source>
</evidence>